<keyword evidence="3" id="KW-1185">Reference proteome</keyword>
<sequence length="164" mass="18944">MATLDRYQVLRLRFHFPKYDPDEWIMPYLQLAGFGDVVLIRRFDLRVNLISALVEWWCTKTHTFIMPCRECTITLEDVAMQLGLRVGGAVVTGRRKVLEPLILCHRLFGRSPSDREHNFTCLTLAWLKANFKKLSSTAIEHEMVCAAQAYLMQLIGGTYAEQHV</sequence>
<accession>A0ABR0PM77</accession>
<name>A0ABR0PM77_GOSAR</name>
<feature type="domain" description="Aminotransferase-like plant mobile" evidence="1">
    <location>
        <begin position="33"/>
        <end position="158"/>
    </location>
</feature>
<reference evidence="2 3" key="1">
    <citation type="submission" date="2023-03" db="EMBL/GenBank/DDBJ databases">
        <title>WGS of Gossypium arboreum.</title>
        <authorList>
            <person name="Yu D."/>
        </authorList>
    </citation>
    <scope>NUCLEOTIDE SEQUENCE [LARGE SCALE GENOMIC DNA]</scope>
    <source>
        <tissue evidence="2">Leaf</tissue>
    </source>
</reference>
<gene>
    <name evidence="2" type="ORF">PVK06_020381</name>
</gene>
<proteinExistence type="predicted"/>
<evidence type="ECO:0000313" key="2">
    <source>
        <dbReference type="EMBL" id="KAK5825537.1"/>
    </source>
</evidence>
<evidence type="ECO:0000259" key="1">
    <source>
        <dbReference type="Pfam" id="PF10536"/>
    </source>
</evidence>
<evidence type="ECO:0000313" key="3">
    <source>
        <dbReference type="Proteomes" id="UP001358586"/>
    </source>
</evidence>
<dbReference type="InterPro" id="IPR044824">
    <property type="entry name" value="MAIN-like"/>
</dbReference>
<dbReference type="EMBL" id="JARKNE010000006">
    <property type="protein sequence ID" value="KAK5825537.1"/>
    <property type="molecule type" value="Genomic_DNA"/>
</dbReference>
<protein>
    <recommendedName>
        <fullName evidence="1">Aminotransferase-like plant mobile domain-containing protein</fullName>
    </recommendedName>
</protein>
<dbReference type="PANTHER" id="PTHR46033">
    <property type="entry name" value="PROTEIN MAIN-LIKE 2"/>
    <property type="match status" value="1"/>
</dbReference>
<dbReference type="PANTHER" id="PTHR46033:SF8">
    <property type="entry name" value="PROTEIN MAINTENANCE OF MERISTEMS-LIKE"/>
    <property type="match status" value="1"/>
</dbReference>
<organism evidence="2 3">
    <name type="scientific">Gossypium arboreum</name>
    <name type="common">Tree cotton</name>
    <name type="synonym">Gossypium nanking</name>
    <dbReference type="NCBI Taxonomy" id="29729"/>
    <lineage>
        <taxon>Eukaryota</taxon>
        <taxon>Viridiplantae</taxon>
        <taxon>Streptophyta</taxon>
        <taxon>Embryophyta</taxon>
        <taxon>Tracheophyta</taxon>
        <taxon>Spermatophyta</taxon>
        <taxon>Magnoliopsida</taxon>
        <taxon>eudicotyledons</taxon>
        <taxon>Gunneridae</taxon>
        <taxon>Pentapetalae</taxon>
        <taxon>rosids</taxon>
        <taxon>malvids</taxon>
        <taxon>Malvales</taxon>
        <taxon>Malvaceae</taxon>
        <taxon>Malvoideae</taxon>
        <taxon>Gossypium</taxon>
    </lineage>
</organism>
<dbReference type="InterPro" id="IPR019557">
    <property type="entry name" value="AminoTfrase-like_pln_mobile"/>
</dbReference>
<comment type="caution">
    <text evidence="2">The sequence shown here is derived from an EMBL/GenBank/DDBJ whole genome shotgun (WGS) entry which is preliminary data.</text>
</comment>
<dbReference type="Proteomes" id="UP001358586">
    <property type="component" value="Chromosome 6"/>
</dbReference>
<dbReference type="Pfam" id="PF10536">
    <property type="entry name" value="PMD"/>
    <property type="match status" value="1"/>
</dbReference>